<gene>
    <name evidence="3" type="ORF">DY000_02026304</name>
</gene>
<dbReference type="InterPro" id="IPR024768">
    <property type="entry name" value="Marf1"/>
</dbReference>
<organism evidence="3 4">
    <name type="scientific">Brassica cretica</name>
    <name type="common">Mustard</name>
    <dbReference type="NCBI Taxonomy" id="69181"/>
    <lineage>
        <taxon>Eukaryota</taxon>
        <taxon>Viridiplantae</taxon>
        <taxon>Streptophyta</taxon>
        <taxon>Embryophyta</taxon>
        <taxon>Tracheophyta</taxon>
        <taxon>Spermatophyta</taxon>
        <taxon>Magnoliopsida</taxon>
        <taxon>eudicotyledons</taxon>
        <taxon>Gunneridae</taxon>
        <taxon>Pentapetalae</taxon>
        <taxon>rosids</taxon>
        <taxon>malvids</taxon>
        <taxon>Brassicales</taxon>
        <taxon>Brassicaceae</taxon>
        <taxon>Brassiceae</taxon>
        <taxon>Brassica</taxon>
    </lineage>
</organism>
<dbReference type="InterPro" id="IPR036236">
    <property type="entry name" value="Znf_C2H2_sf"/>
</dbReference>
<evidence type="ECO:0000259" key="2">
    <source>
        <dbReference type="PROSITE" id="PS00028"/>
    </source>
</evidence>
<protein>
    <recommendedName>
        <fullName evidence="2">C2H2-type domain-containing protein</fullName>
    </recommendedName>
</protein>
<dbReference type="Pfam" id="PF12874">
    <property type="entry name" value="zf-met"/>
    <property type="match status" value="2"/>
</dbReference>
<dbReference type="InterPro" id="IPR013087">
    <property type="entry name" value="Znf_C2H2_type"/>
</dbReference>
<proteinExistence type="predicted"/>
<dbReference type="Proteomes" id="UP000266723">
    <property type="component" value="Unassembled WGS sequence"/>
</dbReference>
<dbReference type="SUPFAM" id="SSF57667">
    <property type="entry name" value="beta-beta-alpha zinc fingers"/>
    <property type="match status" value="2"/>
</dbReference>
<feature type="region of interest" description="Disordered" evidence="1">
    <location>
        <begin position="522"/>
        <end position="553"/>
    </location>
</feature>
<dbReference type="InterPro" id="IPR003604">
    <property type="entry name" value="Matrin/U1-like-C_Znf_C2H2"/>
</dbReference>
<dbReference type="PROSITE" id="PS00028">
    <property type="entry name" value="ZINC_FINGER_C2H2_1"/>
    <property type="match status" value="1"/>
</dbReference>
<feature type="compositionally biased region" description="Polar residues" evidence="1">
    <location>
        <begin position="530"/>
        <end position="546"/>
    </location>
</feature>
<dbReference type="EMBL" id="QGKV02000299">
    <property type="protein sequence ID" value="KAF3595822.1"/>
    <property type="molecule type" value="Genomic_DNA"/>
</dbReference>
<dbReference type="InterPro" id="IPR021139">
    <property type="entry name" value="NYN"/>
</dbReference>
<comment type="caution">
    <text evidence="3">The sequence shown here is derived from an EMBL/GenBank/DDBJ whole genome shotgun (WGS) entry which is preliminary data.</text>
</comment>
<dbReference type="PANTHER" id="PTHR14379">
    <property type="entry name" value="LIMKAIN B LKAP"/>
    <property type="match status" value="1"/>
</dbReference>
<dbReference type="CDD" id="cd10910">
    <property type="entry name" value="PIN_limkain_b1_N_like"/>
    <property type="match status" value="1"/>
</dbReference>
<evidence type="ECO:0000313" key="4">
    <source>
        <dbReference type="Proteomes" id="UP000266723"/>
    </source>
</evidence>
<dbReference type="Gene3D" id="3.40.50.1010">
    <property type="entry name" value="5'-nuclease"/>
    <property type="match status" value="1"/>
</dbReference>
<dbReference type="Pfam" id="PF01936">
    <property type="entry name" value="NYN"/>
    <property type="match status" value="1"/>
</dbReference>
<dbReference type="PANTHER" id="PTHR14379:SF90">
    <property type="entry name" value="EMB|CAB71880.1-RELATED"/>
    <property type="match status" value="1"/>
</dbReference>
<accession>A0ABQ7EGA5</accession>
<dbReference type="SMART" id="SM00355">
    <property type="entry name" value="ZnF_C2H2"/>
    <property type="match status" value="2"/>
</dbReference>
<reference evidence="3 4" key="1">
    <citation type="journal article" date="2020" name="BMC Genomics">
        <title>Intraspecific diversification of the crop wild relative Brassica cretica Lam. using demographic model selection.</title>
        <authorList>
            <person name="Kioukis A."/>
            <person name="Michalopoulou V.A."/>
            <person name="Briers L."/>
            <person name="Pirintsos S."/>
            <person name="Studholme D.J."/>
            <person name="Pavlidis P."/>
            <person name="Sarris P.F."/>
        </authorList>
    </citation>
    <scope>NUCLEOTIDE SEQUENCE [LARGE SCALE GENOMIC DNA]</scope>
    <source>
        <strain evidence="4">cv. PFS-1207/04</strain>
    </source>
</reference>
<dbReference type="SMART" id="SM00451">
    <property type="entry name" value="ZnF_U1"/>
    <property type="match status" value="2"/>
</dbReference>
<feature type="domain" description="C2H2-type" evidence="2">
    <location>
        <begin position="383"/>
        <end position="405"/>
    </location>
</feature>
<sequence length="806" mass="90813">MCFDSSITHTAEAEYATAKTSVWWDIENCPVPKGWDAHTIAQKLSSALLNLNYRGPLTITAYGNTELIPKPVQQALSSAGISLNHVPSGKKDASDKKILVDMFLWVLENPAPANLMLISGDGDFSYALNRLRMLRYNILLAHPLQASPFLVASARTSWMWRSLIATRSCYSFGSEHALSTQAMGSGCVFNKADKLKGIYVQKAPSQQETRRKKLQKEWRVCNVACKSTDTFTMAREQAAELKQNLELLGETENIASASSGCHEQDTEIMMALIDAKECVQDNDSQSRDAFMKCLEEQNKELMETIATSERSGREFWHDFKERLDKSGVAPLSVDHVFSELSRDFHVPKEALLDNKQIQEEVIQDNSLPKDMTVIGDKAEPYVCSICNVTCAHPSVFESHLKGRKHAAKIKKQADDTLSLKQALLGDQQIQDNGVPKKEKPVEAPENMDYLDKQRRELVERCATNSERSVEDFFQTIEEVGENDYKSLECFFVELNPELSASKESRECLDAIFKKPEVSEDANLSRELESIPSQKMNSGDSESSSEGATEHPEEYMDMKKEKVAKSSVSTKPITKEPKVLQLVWCQICRISCESKVAYANHIGGKIHQRKRERMSEREAMLSKENAERLKKVVSKSQTAFASQNHSAMKNKEKEAKLMDFCELRQRALEHPLGKADATEEQTLVKTEDHGFQGAQEDKEEVKEINAISENLTRAFIGMNQESSVPKESKGCLDVIPQRVKVPADVNVTEKLEDESKHKPQTTPQEPLKEFAGLKEHLGVAAKRGEAKFQVDNFWTRLWGKKELEKLY</sequence>
<evidence type="ECO:0000313" key="3">
    <source>
        <dbReference type="EMBL" id="KAF3595822.1"/>
    </source>
</evidence>
<name>A0ABQ7EGA5_BRACR</name>
<keyword evidence="4" id="KW-1185">Reference proteome</keyword>
<evidence type="ECO:0000256" key="1">
    <source>
        <dbReference type="SAM" id="MobiDB-lite"/>
    </source>
</evidence>
<dbReference type="Gene3D" id="3.30.160.60">
    <property type="entry name" value="Classic Zinc Finger"/>
    <property type="match status" value="2"/>
</dbReference>